<dbReference type="AlphaFoldDB" id="A0A2Z6EU20"/>
<dbReference type="SMART" id="SM00448">
    <property type="entry name" value="REC"/>
    <property type="match status" value="1"/>
</dbReference>
<organism evidence="3 4">
    <name type="scientific">Mycoavidus cysteinexigens</name>
    <dbReference type="NCBI Taxonomy" id="1553431"/>
    <lineage>
        <taxon>Bacteria</taxon>
        <taxon>Pseudomonadati</taxon>
        <taxon>Pseudomonadota</taxon>
        <taxon>Betaproteobacteria</taxon>
        <taxon>Burkholderiales</taxon>
        <taxon>Burkholderiaceae</taxon>
        <taxon>Mycoavidus</taxon>
    </lineage>
</organism>
<keyword evidence="4" id="KW-1185">Reference proteome</keyword>
<evidence type="ECO:0000313" key="4">
    <source>
        <dbReference type="Proteomes" id="UP000282597"/>
    </source>
</evidence>
<keyword evidence="2 3" id="KW-0238">DNA-binding</keyword>
<dbReference type="Pfam" id="PF00072">
    <property type="entry name" value="Response_reg"/>
    <property type="match status" value="1"/>
</dbReference>
<dbReference type="GO" id="GO:0000160">
    <property type="term" value="P:phosphorelay signal transduction system"/>
    <property type="evidence" value="ECO:0007669"/>
    <property type="project" value="InterPro"/>
</dbReference>
<evidence type="ECO:0000256" key="2">
    <source>
        <dbReference type="ARBA" id="ARBA00023125"/>
    </source>
</evidence>
<dbReference type="SMART" id="SM00421">
    <property type="entry name" value="HTH_LUXR"/>
    <property type="match status" value="1"/>
</dbReference>
<dbReference type="InterPro" id="IPR058245">
    <property type="entry name" value="NreC/VraR/RcsB-like_REC"/>
</dbReference>
<dbReference type="InterPro" id="IPR036388">
    <property type="entry name" value="WH-like_DNA-bd_sf"/>
</dbReference>
<dbReference type="InterPro" id="IPR016032">
    <property type="entry name" value="Sig_transdc_resp-reg_C-effctor"/>
</dbReference>
<sequence length="225" mass="24906">MAIPALTVMLLDDHPVVLDGFKTQLHAAQDIQIVGTFMTSRSLLAALRNHTCDVLLIDYSLGEHDLDGVNLVRYLSVRYEGIKILVASAHHDPATMMLVMRAGARGFFSKRQNLAELPNAIRTVASGQAYLGSQLAEQLSVPSFMLGEAAASGTGHELRTDYDNLSPREREVLRCCLDGLTLTQITEKFSRSIKTISAQKRAAYRKLGIQNDYQLFKIGPFLKQE</sequence>
<dbReference type="Gene3D" id="3.40.50.2300">
    <property type="match status" value="1"/>
</dbReference>
<dbReference type="SUPFAM" id="SSF52172">
    <property type="entry name" value="CheY-like"/>
    <property type="match status" value="1"/>
</dbReference>
<dbReference type="PANTHER" id="PTHR43214">
    <property type="entry name" value="TWO-COMPONENT RESPONSE REGULATOR"/>
    <property type="match status" value="1"/>
</dbReference>
<dbReference type="InterPro" id="IPR001789">
    <property type="entry name" value="Sig_transdc_resp-reg_receiver"/>
</dbReference>
<dbReference type="InterPro" id="IPR039420">
    <property type="entry name" value="WalR-like"/>
</dbReference>
<dbReference type="PRINTS" id="PR00038">
    <property type="entry name" value="HTHLUXR"/>
</dbReference>
<evidence type="ECO:0000313" key="3">
    <source>
        <dbReference type="EMBL" id="BBE08944.1"/>
    </source>
</evidence>
<dbReference type="PANTHER" id="PTHR43214:SF17">
    <property type="entry name" value="TRANSCRIPTIONAL REGULATORY PROTEIN RCSB"/>
    <property type="match status" value="1"/>
</dbReference>
<dbReference type="EMBL" id="AP018150">
    <property type="protein sequence ID" value="BBE08944.1"/>
    <property type="molecule type" value="Genomic_DNA"/>
</dbReference>
<name>A0A2Z6EU20_9BURK</name>
<evidence type="ECO:0000256" key="1">
    <source>
        <dbReference type="ARBA" id="ARBA00022553"/>
    </source>
</evidence>
<dbReference type="SUPFAM" id="SSF46894">
    <property type="entry name" value="C-terminal effector domain of the bipartite response regulators"/>
    <property type="match status" value="1"/>
</dbReference>
<dbReference type="Gene3D" id="1.10.10.10">
    <property type="entry name" value="Winged helix-like DNA-binding domain superfamily/Winged helix DNA-binding domain"/>
    <property type="match status" value="1"/>
</dbReference>
<proteinExistence type="predicted"/>
<keyword evidence="1" id="KW-0597">Phosphoprotein</keyword>
<dbReference type="CDD" id="cd06170">
    <property type="entry name" value="LuxR_C_like"/>
    <property type="match status" value="1"/>
</dbReference>
<accession>A0A2Z6EU20</accession>
<dbReference type="RefSeq" id="WP_045362787.1">
    <property type="nucleotide sequence ID" value="NZ_AP018150.1"/>
</dbReference>
<dbReference type="GO" id="GO:0006355">
    <property type="term" value="P:regulation of DNA-templated transcription"/>
    <property type="evidence" value="ECO:0007669"/>
    <property type="project" value="InterPro"/>
</dbReference>
<reference evidence="3 4" key="1">
    <citation type="journal article" date="2018" name="Microbes Environ.">
        <title>Comparative Genomic Insights into Endofungal Lifestyles of Two Bacterial Endosymbionts, Mycoavidus cysteinexigens and Burkholderia rhizoxinica.</title>
        <authorList>
            <person name="Sharmin D."/>
            <person name="Guo Y."/>
            <person name="Nishizawa T."/>
            <person name="Ohshima S."/>
            <person name="Sato Y."/>
            <person name="Takashima Y."/>
            <person name="Narisawa K."/>
            <person name="Ohta H."/>
        </authorList>
    </citation>
    <scope>NUCLEOTIDE SEQUENCE [LARGE SCALE GENOMIC DNA]</scope>
    <source>
        <strain evidence="3 4">B1-EB</strain>
    </source>
</reference>
<dbReference type="PROSITE" id="PS50110">
    <property type="entry name" value="RESPONSE_REGULATORY"/>
    <property type="match status" value="1"/>
</dbReference>
<dbReference type="Pfam" id="PF00196">
    <property type="entry name" value="GerE"/>
    <property type="match status" value="1"/>
</dbReference>
<protein>
    <submittedName>
        <fullName evidence="3">Response regulator containing a CheY-like receiver domain and an HTH DNA-binding domain</fullName>
    </submittedName>
</protein>
<dbReference type="PROSITE" id="PS50043">
    <property type="entry name" value="HTH_LUXR_2"/>
    <property type="match status" value="1"/>
</dbReference>
<dbReference type="KEGG" id="mcys:MCB1EB_0783"/>
<dbReference type="GO" id="GO:0003677">
    <property type="term" value="F:DNA binding"/>
    <property type="evidence" value="ECO:0007669"/>
    <property type="project" value="UniProtKB-KW"/>
</dbReference>
<dbReference type="InterPro" id="IPR000792">
    <property type="entry name" value="Tscrpt_reg_LuxR_C"/>
</dbReference>
<dbReference type="CDD" id="cd17535">
    <property type="entry name" value="REC_NarL-like"/>
    <property type="match status" value="1"/>
</dbReference>
<dbReference type="Proteomes" id="UP000282597">
    <property type="component" value="Chromosome"/>
</dbReference>
<dbReference type="InterPro" id="IPR011006">
    <property type="entry name" value="CheY-like_superfamily"/>
</dbReference>
<gene>
    <name evidence="3" type="ORF">MCB1EB_0783</name>
</gene>